<evidence type="ECO:0000313" key="2">
    <source>
        <dbReference type="Proteomes" id="UP001320843"/>
    </source>
</evidence>
<gene>
    <name evidence="1" type="ORF">NB700_002756</name>
</gene>
<evidence type="ECO:0000313" key="1">
    <source>
        <dbReference type="EMBL" id="MCW0400200.1"/>
    </source>
</evidence>
<dbReference type="InterPro" id="IPR011008">
    <property type="entry name" value="Dimeric_a/b-barrel"/>
</dbReference>
<dbReference type="EMBL" id="JANFWR010000018">
    <property type="protein sequence ID" value="MCW0400200.1"/>
    <property type="molecule type" value="Genomic_DNA"/>
</dbReference>
<comment type="caution">
    <text evidence="1">The sequence shown here is derived from an EMBL/GenBank/DDBJ whole genome shotgun (WGS) entry which is preliminary data.</text>
</comment>
<dbReference type="Gene3D" id="3.30.70.100">
    <property type="match status" value="1"/>
</dbReference>
<reference evidence="1 2" key="1">
    <citation type="submission" date="2022-06" db="EMBL/GenBank/DDBJ databases">
        <title>Dynamics of rice microbiomes reveals core vertical transmitted seed endophytes.</title>
        <authorList>
            <person name="Liao K."/>
            <person name="Zhang X."/>
        </authorList>
    </citation>
    <scope>NUCLEOTIDE SEQUENCE [LARGE SCALE GENOMIC DNA]</scope>
    <source>
        <strain evidence="1 2">YT10-10-1</strain>
    </source>
</reference>
<dbReference type="Proteomes" id="UP001320843">
    <property type="component" value="Unassembled WGS sequence"/>
</dbReference>
<accession>A0ABT3DXG8</accession>
<sequence>MHDPGRTRYLEPTQDAGRRFLQRGMTASLVMLNLLRFREVADYAQHPQLAPAVPISGAQAFDRYIRHTLPHLRASGGDLLFLGRGGPFLIGPDDERWDMAMLIRQASPAAFVGFASHPAYLAGLGHRTAALQDARLLPLSECSVG</sequence>
<evidence type="ECO:0008006" key="3">
    <source>
        <dbReference type="Google" id="ProtNLM"/>
    </source>
</evidence>
<dbReference type="RefSeq" id="WP_148829465.1">
    <property type="nucleotide sequence ID" value="NZ_CP099530.1"/>
</dbReference>
<organism evidence="1 2">
    <name type="scientific">Xanthomonas sacchari</name>
    <dbReference type="NCBI Taxonomy" id="56458"/>
    <lineage>
        <taxon>Bacteria</taxon>
        <taxon>Pseudomonadati</taxon>
        <taxon>Pseudomonadota</taxon>
        <taxon>Gammaproteobacteria</taxon>
        <taxon>Lysobacterales</taxon>
        <taxon>Lysobacteraceae</taxon>
        <taxon>Xanthomonas</taxon>
    </lineage>
</organism>
<dbReference type="SUPFAM" id="SSF54909">
    <property type="entry name" value="Dimeric alpha+beta barrel"/>
    <property type="match status" value="1"/>
</dbReference>
<protein>
    <recommendedName>
        <fullName evidence="3">DUF1330 domain-containing protein</fullName>
    </recommendedName>
</protein>
<name>A0ABT3DXG8_9XANT</name>
<keyword evidence="2" id="KW-1185">Reference proteome</keyword>
<proteinExistence type="predicted"/>